<dbReference type="EMBL" id="DSVQ01000018">
    <property type="protein sequence ID" value="HGT40732.1"/>
    <property type="molecule type" value="Genomic_DNA"/>
</dbReference>
<keyword evidence="6 10" id="KW-0067">ATP-binding</keyword>
<dbReference type="PRINTS" id="PR01046">
    <property type="entry name" value="TRNASYNTHPRO"/>
</dbReference>
<dbReference type="CDD" id="cd00861">
    <property type="entry name" value="ProRS_anticodon_short"/>
    <property type="match status" value="1"/>
</dbReference>
<evidence type="ECO:0000256" key="7">
    <source>
        <dbReference type="ARBA" id="ARBA00022917"/>
    </source>
</evidence>
<evidence type="ECO:0000256" key="1">
    <source>
        <dbReference type="ARBA" id="ARBA00004496"/>
    </source>
</evidence>
<comment type="caution">
    <text evidence="12">The sequence shown here is derived from an EMBL/GenBank/DDBJ whole genome shotgun (WGS) entry which is preliminary data.</text>
</comment>
<dbReference type="EC" id="6.1.1.15" evidence="10"/>
<dbReference type="InterPro" id="IPR044140">
    <property type="entry name" value="ProRS_anticodon_short"/>
</dbReference>
<reference evidence="12" key="1">
    <citation type="journal article" date="2020" name="mSystems">
        <title>Genome- and Community-Level Interaction Insights into Carbon Utilization and Element Cycling Functions of Hydrothermarchaeota in Hydrothermal Sediment.</title>
        <authorList>
            <person name="Zhou Z."/>
            <person name="Liu Y."/>
            <person name="Xu W."/>
            <person name="Pan J."/>
            <person name="Luo Z.H."/>
            <person name="Li M."/>
        </authorList>
    </citation>
    <scope>NUCLEOTIDE SEQUENCE [LARGE SCALE GENOMIC DNA]</scope>
    <source>
        <strain evidence="12">SpSt-508</strain>
    </source>
</reference>
<dbReference type="InterPro" id="IPR002316">
    <property type="entry name" value="Pro-tRNA-ligase_IIa"/>
</dbReference>
<evidence type="ECO:0000256" key="6">
    <source>
        <dbReference type="ARBA" id="ARBA00022840"/>
    </source>
</evidence>
<evidence type="ECO:0000256" key="9">
    <source>
        <dbReference type="ARBA" id="ARBA00047671"/>
    </source>
</evidence>
<dbReference type="InterPro" id="IPR023717">
    <property type="entry name" value="Pro-tRNA-Synthase_IIa_type1"/>
</dbReference>
<dbReference type="PANTHER" id="PTHR42753">
    <property type="entry name" value="MITOCHONDRIAL RIBOSOME PROTEIN L39/PROLYL-TRNA LIGASE FAMILY MEMBER"/>
    <property type="match status" value="1"/>
</dbReference>
<feature type="domain" description="Aminoacyl-transfer RNA synthetases class-II family profile" evidence="11">
    <location>
        <begin position="33"/>
        <end position="468"/>
    </location>
</feature>
<dbReference type="GO" id="GO:0005829">
    <property type="term" value="C:cytosol"/>
    <property type="evidence" value="ECO:0007669"/>
    <property type="project" value="TreeGrafter"/>
</dbReference>
<dbReference type="GO" id="GO:0002161">
    <property type="term" value="F:aminoacyl-tRNA deacylase activity"/>
    <property type="evidence" value="ECO:0007669"/>
    <property type="project" value="InterPro"/>
</dbReference>
<name>A0A7C4LMK8_9PLAN</name>
<dbReference type="PROSITE" id="PS50862">
    <property type="entry name" value="AA_TRNA_LIGASE_II"/>
    <property type="match status" value="1"/>
</dbReference>
<keyword evidence="4 10" id="KW-0436">Ligase</keyword>
<dbReference type="InterPro" id="IPR004500">
    <property type="entry name" value="Pro-tRNA-synth_IIa_bac-type"/>
</dbReference>
<dbReference type="InterPro" id="IPR007214">
    <property type="entry name" value="YbaK/aa-tRNA-synth-assoc-dom"/>
</dbReference>
<dbReference type="Pfam" id="PF04073">
    <property type="entry name" value="tRNA_edit"/>
    <property type="match status" value="1"/>
</dbReference>
<dbReference type="Pfam" id="PF03129">
    <property type="entry name" value="HGTP_anticodon"/>
    <property type="match status" value="1"/>
</dbReference>
<dbReference type="InterPro" id="IPR036621">
    <property type="entry name" value="Anticodon-bd_dom_sf"/>
</dbReference>
<evidence type="ECO:0000256" key="4">
    <source>
        <dbReference type="ARBA" id="ARBA00022598"/>
    </source>
</evidence>
<comment type="domain">
    <text evidence="10">Consists of three domains: the N-terminal catalytic domain, the editing domain and the C-terminal anticodon-binding domain.</text>
</comment>
<evidence type="ECO:0000256" key="5">
    <source>
        <dbReference type="ARBA" id="ARBA00022741"/>
    </source>
</evidence>
<dbReference type="GO" id="GO:0006433">
    <property type="term" value="P:prolyl-tRNA aminoacylation"/>
    <property type="evidence" value="ECO:0007669"/>
    <property type="project" value="UniProtKB-UniRule"/>
</dbReference>
<dbReference type="InterPro" id="IPR033730">
    <property type="entry name" value="ProRS_core_prok"/>
</dbReference>
<dbReference type="GO" id="GO:0005524">
    <property type="term" value="F:ATP binding"/>
    <property type="evidence" value="ECO:0007669"/>
    <property type="project" value="UniProtKB-UniRule"/>
</dbReference>
<organism evidence="12">
    <name type="scientific">Schlesneria paludicola</name>
    <dbReference type="NCBI Taxonomy" id="360056"/>
    <lineage>
        <taxon>Bacteria</taxon>
        <taxon>Pseudomonadati</taxon>
        <taxon>Planctomycetota</taxon>
        <taxon>Planctomycetia</taxon>
        <taxon>Planctomycetales</taxon>
        <taxon>Planctomycetaceae</taxon>
        <taxon>Schlesneria</taxon>
    </lineage>
</organism>
<keyword evidence="5 10" id="KW-0547">Nucleotide-binding</keyword>
<dbReference type="InterPro" id="IPR036754">
    <property type="entry name" value="YbaK/aa-tRNA-synt-asso_dom_sf"/>
</dbReference>
<dbReference type="SUPFAM" id="SSF55681">
    <property type="entry name" value="Class II aaRS and biotin synthetases"/>
    <property type="match status" value="1"/>
</dbReference>
<evidence type="ECO:0000256" key="10">
    <source>
        <dbReference type="HAMAP-Rule" id="MF_01569"/>
    </source>
</evidence>
<evidence type="ECO:0000256" key="3">
    <source>
        <dbReference type="ARBA" id="ARBA00022490"/>
    </source>
</evidence>
<dbReference type="GO" id="GO:0004827">
    <property type="term" value="F:proline-tRNA ligase activity"/>
    <property type="evidence" value="ECO:0007669"/>
    <property type="project" value="UniProtKB-UniRule"/>
</dbReference>
<dbReference type="Pfam" id="PF00587">
    <property type="entry name" value="tRNA-synt_2b"/>
    <property type="match status" value="1"/>
</dbReference>
<sequence>MRWSQTFIPTMKEVPADAEVPSHQLMLRAGLIRQLMAGAYTYLPLGLRALKKAEQIVREEMDAAGAVEVLMPALQPIDLFERTGRKEAFGNVLINFHVRRGEKVIHLALGPTHEEVVTELVARHISSYRQLPITLYQIQTKFRNEERPRFGVLRTSEFLMKDAYSFHTSVESLNETYQKLYRAYCRIFARCGLDYLAVEAESGPIGGDASHEFMVPAANGEDTVVYCRQSGYAANLERAETGRKPPVIQTSPDAAPLQKVSTPQAGSIDAVCKLLHCRPQQMIKTLIYLADEKPVAVLIRGDHEANENKIRRALGAAKVALADAGTIFRVTGAPVGFAGPVGLHCPLLADHDVPLIANAITGANEADMHLTGVNVGRDFHLDTTHDLRNAVAGDPSPRGEGTLELVKGIEVGHVFKLGTKYSVALGALFDDEKEFRQPMIMGCYGIGVNRIIAGLAETRHDEHGLIFPLAVAPYSVILDPLGANEDDVTRITDLIYHQLQAAGVDVLLDDRDQRPGVKFKDADLIGIPLRVVIGGKGLKDGVVEIKWRWSATPEKIPVSSAVPVILERLAARRAEEAARVPS</sequence>
<dbReference type="Gene3D" id="3.90.960.10">
    <property type="entry name" value="YbaK/aminoacyl-tRNA synthetase-associated domain"/>
    <property type="match status" value="1"/>
</dbReference>
<comment type="catalytic activity">
    <reaction evidence="9 10">
        <text>tRNA(Pro) + L-proline + ATP = L-prolyl-tRNA(Pro) + AMP + diphosphate</text>
        <dbReference type="Rhea" id="RHEA:14305"/>
        <dbReference type="Rhea" id="RHEA-COMP:9700"/>
        <dbReference type="Rhea" id="RHEA-COMP:9702"/>
        <dbReference type="ChEBI" id="CHEBI:30616"/>
        <dbReference type="ChEBI" id="CHEBI:33019"/>
        <dbReference type="ChEBI" id="CHEBI:60039"/>
        <dbReference type="ChEBI" id="CHEBI:78442"/>
        <dbReference type="ChEBI" id="CHEBI:78532"/>
        <dbReference type="ChEBI" id="CHEBI:456215"/>
        <dbReference type="EC" id="6.1.1.15"/>
    </reaction>
</comment>
<evidence type="ECO:0000256" key="8">
    <source>
        <dbReference type="ARBA" id="ARBA00023146"/>
    </source>
</evidence>
<comment type="subcellular location">
    <subcellularLocation>
        <location evidence="1 10">Cytoplasm</location>
    </subcellularLocation>
</comment>
<dbReference type="InterPro" id="IPR050062">
    <property type="entry name" value="Pro-tRNA_synthetase"/>
</dbReference>
<dbReference type="NCBIfam" id="NF006625">
    <property type="entry name" value="PRK09194.1"/>
    <property type="match status" value="1"/>
</dbReference>
<evidence type="ECO:0000256" key="2">
    <source>
        <dbReference type="ARBA" id="ARBA00011738"/>
    </source>
</evidence>
<dbReference type="SUPFAM" id="SSF55826">
    <property type="entry name" value="YbaK/ProRS associated domain"/>
    <property type="match status" value="1"/>
</dbReference>
<dbReference type="Gene3D" id="3.40.50.800">
    <property type="entry name" value="Anticodon-binding domain"/>
    <property type="match status" value="1"/>
</dbReference>
<keyword evidence="7 10" id="KW-0648">Protein biosynthesis</keyword>
<comment type="function">
    <text evidence="10">Catalyzes the attachment of proline to tRNA(Pro) in a two-step reaction: proline is first activated by ATP to form Pro-AMP and then transferred to the acceptor end of tRNA(Pro). As ProRS can inadvertently accommodate and process non-cognate amino acids such as alanine and cysteine, to avoid such errors it has two additional distinct editing activities against alanine. One activity is designated as 'pretransfer' editing and involves the tRNA(Pro)-independent hydrolysis of activated Ala-AMP. The other activity is designated 'posttransfer' editing and involves deacylation of mischarged Ala-tRNA(Pro). The misacylated Cys-tRNA(Pro) is not edited by ProRS.</text>
</comment>
<proteinExistence type="inferred from homology"/>
<dbReference type="CDD" id="cd04334">
    <property type="entry name" value="ProRS-INS"/>
    <property type="match status" value="1"/>
</dbReference>
<dbReference type="CDD" id="cd00779">
    <property type="entry name" value="ProRS_core_prok"/>
    <property type="match status" value="1"/>
</dbReference>
<comment type="similarity">
    <text evidence="10">Belongs to the class-II aminoacyl-tRNA synthetase family. ProS type 1 subfamily.</text>
</comment>
<dbReference type="InterPro" id="IPR004154">
    <property type="entry name" value="Anticodon-bd"/>
</dbReference>
<dbReference type="InterPro" id="IPR045864">
    <property type="entry name" value="aa-tRNA-synth_II/BPL/LPL"/>
</dbReference>
<dbReference type="PANTHER" id="PTHR42753:SF2">
    <property type="entry name" value="PROLINE--TRNA LIGASE"/>
    <property type="match status" value="1"/>
</dbReference>
<comment type="subunit">
    <text evidence="2 10">Homodimer.</text>
</comment>
<keyword evidence="8 10" id="KW-0030">Aminoacyl-tRNA synthetase</keyword>
<dbReference type="SUPFAM" id="SSF52954">
    <property type="entry name" value="Class II aaRS ABD-related"/>
    <property type="match status" value="1"/>
</dbReference>
<dbReference type="NCBIfam" id="TIGR00409">
    <property type="entry name" value="proS_fam_II"/>
    <property type="match status" value="1"/>
</dbReference>
<evidence type="ECO:0000259" key="11">
    <source>
        <dbReference type="PROSITE" id="PS50862"/>
    </source>
</evidence>
<dbReference type="InterPro" id="IPR006195">
    <property type="entry name" value="aa-tRNA-synth_II"/>
</dbReference>
<keyword evidence="3 10" id="KW-0963">Cytoplasm</keyword>
<accession>A0A7C4LMK8</accession>
<dbReference type="Gene3D" id="3.30.930.10">
    <property type="entry name" value="Bira Bifunctional Protein, Domain 2"/>
    <property type="match status" value="2"/>
</dbReference>
<evidence type="ECO:0000313" key="12">
    <source>
        <dbReference type="EMBL" id="HGT40732.1"/>
    </source>
</evidence>
<dbReference type="InterPro" id="IPR002314">
    <property type="entry name" value="aa-tRNA-synt_IIb"/>
</dbReference>
<gene>
    <name evidence="10" type="primary">proS</name>
    <name evidence="12" type="ORF">ENS64_15925</name>
</gene>
<protein>
    <recommendedName>
        <fullName evidence="10">Proline--tRNA ligase</fullName>
        <ecNumber evidence="10">6.1.1.15</ecNumber>
    </recommendedName>
    <alternativeName>
        <fullName evidence="10">Prolyl-tRNA synthetase</fullName>
        <shortName evidence="10">ProRS</shortName>
    </alternativeName>
</protein>
<dbReference type="HAMAP" id="MF_01569">
    <property type="entry name" value="Pro_tRNA_synth_type1"/>
    <property type="match status" value="1"/>
</dbReference>
<dbReference type="AlphaFoldDB" id="A0A7C4LMK8"/>